<protein>
    <submittedName>
        <fullName evidence="1">Alpha/beta hydrolase</fullName>
    </submittedName>
</protein>
<dbReference type="SUPFAM" id="SSF53474">
    <property type="entry name" value="alpha/beta-Hydrolases"/>
    <property type="match status" value="1"/>
</dbReference>
<reference evidence="1 2" key="1">
    <citation type="submission" date="2017-09" db="EMBL/GenBank/DDBJ databases">
        <title>Bacterial strain isolated from the female urinary microbiota.</title>
        <authorList>
            <person name="Thomas-White K."/>
            <person name="Kumar N."/>
            <person name="Forster S."/>
            <person name="Putonti C."/>
            <person name="Lawley T."/>
            <person name="Wolfe A.J."/>
        </authorList>
    </citation>
    <scope>NUCLEOTIDE SEQUENCE [LARGE SCALE GENOMIC DNA]</scope>
    <source>
        <strain evidence="1 2">UMB0683</strain>
    </source>
</reference>
<evidence type="ECO:0000313" key="2">
    <source>
        <dbReference type="Proteomes" id="UP000239920"/>
    </source>
</evidence>
<dbReference type="GO" id="GO:0016787">
    <property type="term" value="F:hydrolase activity"/>
    <property type="evidence" value="ECO:0007669"/>
    <property type="project" value="UniProtKB-KW"/>
</dbReference>
<organism evidence="1 2">
    <name type="scientific">Limosilactobacillus pontis</name>
    <dbReference type="NCBI Taxonomy" id="35787"/>
    <lineage>
        <taxon>Bacteria</taxon>
        <taxon>Bacillati</taxon>
        <taxon>Bacillota</taxon>
        <taxon>Bacilli</taxon>
        <taxon>Lactobacillales</taxon>
        <taxon>Lactobacillaceae</taxon>
        <taxon>Limosilactobacillus</taxon>
    </lineage>
</organism>
<dbReference type="Proteomes" id="UP000239920">
    <property type="component" value="Unassembled WGS sequence"/>
</dbReference>
<evidence type="ECO:0000313" key="1">
    <source>
        <dbReference type="EMBL" id="PMB83209.1"/>
    </source>
</evidence>
<accession>A0A2J6NPH3</accession>
<gene>
    <name evidence="1" type="ORF">CK797_02890</name>
</gene>
<dbReference type="RefSeq" id="WP_104688306.1">
    <property type="nucleotide sequence ID" value="NZ_PNFV01000002.1"/>
</dbReference>
<dbReference type="AlphaFoldDB" id="A0A2J6NPH3"/>
<keyword evidence="1" id="KW-0378">Hydrolase</keyword>
<dbReference type="OrthoDB" id="5672220at2"/>
<dbReference type="InterPro" id="IPR029058">
    <property type="entry name" value="AB_hydrolase_fold"/>
</dbReference>
<dbReference type="Gene3D" id="3.40.50.1820">
    <property type="entry name" value="alpha/beta hydrolase"/>
    <property type="match status" value="1"/>
</dbReference>
<comment type="caution">
    <text evidence="1">The sequence shown here is derived from an EMBL/GenBank/DDBJ whole genome shotgun (WGS) entry which is preliminary data.</text>
</comment>
<proteinExistence type="predicted"/>
<dbReference type="Pfam" id="PF08538">
    <property type="entry name" value="DUF1749"/>
    <property type="match status" value="1"/>
</dbReference>
<sequence length="284" mass="32355">MLRSLIVSTATGTRLKGNIFKAPAAKTVVILITGVEGNIQNNPFYTVIGKKLAPLGIDLVVGHTRDAFNRVTMVNQLTRKQEVYGSFNEDFRDSDGDVDAYLEFAKNAGYQRIILGGQSLGANKVIHYLANHPQAPVDKFLLLSPVNVEILRRRISKSQRQVIKQWFTSGKYNKILPFRLFRWLSSTTVTAKRWLADDMLNNVHFGQDKDYTQLEKIKFTGAWMIGTYDRFTGGNPVKYLQNNNQHLPTAELNQIISIKNASHIYRHKEDELAMKISELVEKWQ</sequence>
<dbReference type="InterPro" id="IPR013744">
    <property type="entry name" value="SidJ"/>
</dbReference>
<dbReference type="EMBL" id="PNFV01000002">
    <property type="protein sequence ID" value="PMB83209.1"/>
    <property type="molecule type" value="Genomic_DNA"/>
</dbReference>
<name>A0A2J6NPH3_9LACO</name>